<gene>
    <name evidence="11" type="ORF">GCM10023226_27200</name>
</gene>
<keyword evidence="3 10" id="KW-0812">Transmembrane</keyword>
<feature type="transmembrane region" description="Helical" evidence="10">
    <location>
        <begin position="43"/>
        <end position="60"/>
    </location>
</feature>
<feature type="transmembrane region" description="Helical" evidence="10">
    <location>
        <begin position="100"/>
        <end position="119"/>
    </location>
</feature>
<keyword evidence="5 10" id="KW-1133">Transmembrane helix</keyword>
<protein>
    <recommendedName>
        <fullName evidence="7">peptidoglycan glycosyltransferase</fullName>
        <ecNumber evidence="7">2.4.99.28</ecNumber>
    </recommendedName>
</protein>
<feature type="transmembrane region" description="Helical" evidence="10">
    <location>
        <begin position="401"/>
        <end position="422"/>
    </location>
</feature>
<feature type="transmembrane region" description="Helical" evidence="10">
    <location>
        <begin position="282"/>
        <end position="301"/>
    </location>
</feature>
<dbReference type="EC" id="2.4.99.28" evidence="7"/>
<evidence type="ECO:0000256" key="10">
    <source>
        <dbReference type="SAM" id="Phobius"/>
    </source>
</evidence>
<dbReference type="Pfam" id="PF01098">
    <property type="entry name" value="FTSW_RODA_SPOVE"/>
    <property type="match status" value="1"/>
</dbReference>
<feature type="transmembrane region" description="Helical" evidence="10">
    <location>
        <begin position="196"/>
        <end position="216"/>
    </location>
</feature>
<feature type="transmembrane region" description="Helical" evidence="10">
    <location>
        <begin position="259"/>
        <end position="275"/>
    </location>
</feature>
<feature type="transmembrane region" description="Helical" evidence="10">
    <location>
        <begin position="236"/>
        <end position="253"/>
    </location>
</feature>
<dbReference type="Proteomes" id="UP001500621">
    <property type="component" value="Unassembled WGS sequence"/>
</dbReference>
<dbReference type="InterPro" id="IPR018365">
    <property type="entry name" value="Cell_cycle_FtsW-rel_CS"/>
</dbReference>
<evidence type="ECO:0000256" key="3">
    <source>
        <dbReference type="ARBA" id="ARBA00022692"/>
    </source>
</evidence>
<name>A0ABP8WE51_9ACTN</name>
<dbReference type="PROSITE" id="PS00428">
    <property type="entry name" value="FTSW_RODA_SPOVE"/>
    <property type="match status" value="1"/>
</dbReference>
<evidence type="ECO:0000256" key="2">
    <source>
        <dbReference type="ARBA" id="ARBA00004752"/>
    </source>
</evidence>
<evidence type="ECO:0000256" key="6">
    <source>
        <dbReference type="ARBA" id="ARBA00023136"/>
    </source>
</evidence>
<dbReference type="EMBL" id="BAABIM010000002">
    <property type="protein sequence ID" value="GAA4687881.1"/>
    <property type="molecule type" value="Genomic_DNA"/>
</dbReference>
<evidence type="ECO:0000256" key="5">
    <source>
        <dbReference type="ARBA" id="ARBA00022989"/>
    </source>
</evidence>
<evidence type="ECO:0000256" key="1">
    <source>
        <dbReference type="ARBA" id="ARBA00004141"/>
    </source>
</evidence>
<reference evidence="12" key="1">
    <citation type="journal article" date="2019" name="Int. J. Syst. Evol. Microbiol.">
        <title>The Global Catalogue of Microorganisms (GCM) 10K type strain sequencing project: providing services to taxonomists for standard genome sequencing and annotation.</title>
        <authorList>
            <consortium name="The Broad Institute Genomics Platform"/>
            <consortium name="The Broad Institute Genome Sequencing Center for Infectious Disease"/>
            <person name="Wu L."/>
            <person name="Ma J."/>
        </authorList>
    </citation>
    <scope>NUCLEOTIDE SEQUENCE [LARGE SCALE GENOMIC DNA]</scope>
    <source>
        <strain evidence="12">JCM 18127</strain>
    </source>
</reference>
<evidence type="ECO:0000256" key="4">
    <source>
        <dbReference type="ARBA" id="ARBA00022960"/>
    </source>
</evidence>
<evidence type="ECO:0000256" key="9">
    <source>
        <dbReference type="SAM" id="MobiDB-lite"/>
    </source>
</evidence>
<evidence type="ECO:0000256" key="8">
    <source>
        <dbReference type="ARBA" id="ARBA00049902"/>
    </source>
</evidence>
<sequence length="484" mass="51349">MQRGRRRRGGIGLMARGASTAEGGAATPTFLGFVHRRRRGAELFLLVLALAVGIGAYAAVGLGVEGTVPVDLIGYGSWLAALLVGAHVVVRFVAPYADPVLLPLVAGLNGLGLAVINRLDLAEDTTFAPQQLTWMTVGVALFVITLLVVRDHRMLSRFTYTSGLAAILLLLLPLVPGVGKTINGARIWIGVGPFSFQPGEVAKVMLVVAFAGYLVLHRDALALAGRRVVFVDLPRGRDLGPILAMWLISLGVLVFQRDLGSSLLFFGLFLVMLYVSTERPGWLVVGGLLFFGGAAAAYSALGHVQNRVNIWLDPMEYFDQTPGSGQLVEGLFGMSWGGLVGRGFGEGDPGRIPYAESDFIVAAIGEELGLTAVIAVILIYGLIVERALRAALVCRDGFGKLLATGLAAIFALQVFVVIGGVTRLIPLTGLTTPFLSYGGSSLVANWAILALLLRVSDQARRPVPDLSADDEEPVDDQSTQVIKL</sequence>
<keyword evidence="4" id="KW-0133">Cell shape</keyword>
<evidence type="ECO:0000256" key="7">
    <source>
        <dbReference type="ARBA" id="ARBA00044770"/>
    </source>
</evidence>
<organism evidence="11 12">
    <name type="scientific">Nocardioides nanhaiensis</name>
    <dbReference type="NCBI Taxonomy" id="1476871"/>
    <lineage>
        <taxon>Bacteria</taxon>
        <taxon>Bacillati</taxon>
        <taxon>Actinomycetota</taxon>
        <taxon>Actinomycetes</taxon>
        <taxon>Propionibacteriales</taxon>
        <taxon>Nocardioidaceae</taxon>
        <taxon>Nocardioides</taxon>
    </lineage>
</organism>
<evidence type="ECO:0000313" key="12">
    <source>
        <dbReference type="Proteomes" id="UP001500621"/>
    </source>
</evidence>
<dbReference type="InterPro" id="IPR001182">
    <property type="entry name" value="FtsW/RodA"/>
</dbReference>
<dbReference type="PANTHER" id="PTHR30474:SF3">
    <property type="entry name" value="PEPTIDOGLYCAN GLYCOSYLTRANSFERASE RODA"/>
    <property type="match status" value="1"/>
</dbReference>
<feature type="transmembrane region" description="Helical" evidence="10">
    <location>
        <begin position="158"/>
        <end position="176"/>
    </location>
</feature>
<keyword evidence="12" id="KW-1185">Reference proteome</keyword>
<feature type="transmembrane region" description="Helical" evidence="10">
    <location>
        <begin position="359"/>
        <end position="380"/>
    </location>
</feature>
<comment type="subcellular location">
    <subcellularLocation>
        <location evidence="1">Membrane</location>
        <topology evidence="1">Multi-pass membrane protein</topology>
    </subcellularLocation>
</comment>
<evidence type="ECO:0000313" key="11">
    <source>
        <dbReference type="EMBL" id="GAA4687881.1"/>
    </source>
</evidence>
<feature type="transmembrane region" description="Helical" evidence="10">
    <location>
        <begin position="72"/>
        <end position="93"/>
    </location>
</feature>
<dbReference type="PANTHER" id="PTHR30474">
    <property type="entry name" value="CELL CYCLE PROTEIN"/>
    <property type="match status" value="1"/>
</dbReference>
<feature type="transmembrane region" description="Helical" evidence="10">
    <location>
        <begin position="131"/>
        <end position="149"/>
    </location>
</feature>
<comment type="catalytic activity">
    <reaction evidence="8">
        <text>[GlcNAc-(1-&gt;4)-Mur2Ac(oyl-L-Ala-gamma-D-Glu-L-Lys-D-Ala-D-Ala)](n)-di-trans,octa-cis-undecaprenyl diphosphate + beta-D-GlcNAc-(1-&gt;4)-Mur2Ac(oyl-L-Ala-gamma-D-Glu-L-Lys-D-Ala-D-Ala)-di-trans,octa-cis-undecaprenyl diphosphate = [GlcNAc-(1-&gt;4)-Mur2Ac(oyl-L-Ala-gamma-D-Glu-L-Lys-D-Ala-D-Ala)](n+1)-di-trans,octa-cis-undecaprenyl diphosphate + di-trans,octa-cis-undecaprenyl diphosphate + H(+)</text>
        <dbReference type="Rhea" id="RHEA:23708"/>
        <dbReference type="Rhea" id="RHEA-COMP:9602"/>
        <dbReference type="Rhea" id="RHEA-COMP:9603"/>
        <dbReference type="ChEBI" id="CHEBI:15378"/>
        <dbReference type="ChEBI" id="CHEBI:58405"/>
        <dbReference type="ChEBI" id="CHEBI:60033"/>
        <dbReference type="ChEBI" id="CHEBI:78435"/>
        <dbReference type="EC" id="2.4.99.28"/>
    </reaction>
</comment>
<comment type="caution">
    <text evidence="11">The sequence shown here is derived from an EMBL/GenBank/DDBJ whole genome shotgun (WGS) entry which is preliminary data.</text>
</comment>
<accession>A0ABP8WE51</accession>
<proteinExistence type="predicted"/>
<keyword evidence="6 10" id="KW-0472">Membrane</keyword>
<feature type="region of interest" description="Disordered" evidence="9">
    <location>
        <begin position="464"/>
        <end position="484"/>
    </location>
</feature>
<feature type="transmembrane region" description="Helical" evidence="10">
    <location>
        <begin position="434"/>
        <end position="453"/>
    </location>
</feature>
<comment type="pathway">
    <text evidence="2">Cell wall biogenesis; peptidoglycan biosynthesis.</text>
</comment>